<dbReference type="EMBL" id="LSBH01000021">
    <property type="protein sequence ID" value="OAQ62586.1"/>
    <property type="molecule type" value="Genomic_DNA"/>
</dbReference>
<evidence type="ECO:0000256" key="1">
    <source>
        <dbReference type="ARBA" id="ARBA00010520"/>
    </source>
</evidence>
<dbReference type="Proteomes" id="UP000078240">
    <property type="component" value="Unassembled WGS sequence"/>
</dbReference>
<dbReference type="InterPro" id="IPR006760">
    <property type="entry name" value="Endosulphine"/>
</dbReference>
<organism evidence="4 5">
    <name type="scientific">Purpureocillium lilacinum</name>
    <name type="common">Paecilomyces lilacinus</name>
    <dbReference type="NCBI Taxonomy" id="33203"/>
    <lineage>
        <taxon>Eukaryota</taxon>
        <taxon>Fungi</taxon>
        <taxon>Dikarya</taxon>
        <taxon>Ascomycota</taxon>
        <taxon>Pezizomycotina</taxon>
        <taxon>Sordariomycetes</taxon>
        <taxon>Hypocreomycetidae</taxon>
        <taxon>Hypocreales</taxon>
        <taxon>Ophiocordycipitaceae</taxon>
        <taxon>Purpureocillium</taxon>
    </lineage>
</organism>
<protein>
    <recommendedName>
        <fullName evidence="2">mRNA stability protein</fullName>
    </recommendedName>
</protein>
<evidence type="ECO:0000313" key="5">
    <source>
        <dbReference type="Proteomes" id="UP000078240"/>
    </source>
</evidence>
<evidence type="ECO:0000256" key="3">
    <source>
        <dbReference type="SAM" id="MobiDB-lite"/>
    </source>
</evidence>
<accession>A0A179FAV7</accession>
<evidence type="ECO:0000256" key="2">
    <source>
        <dbReference type="RuleBase" id="RU363120"/>
    </source>
</evidence>
<dbReference type="Pfam" id="PF04667">
    <property type="entry name" value="Endosulfine"/>
    <property type="match status" value="1"/>
</dbReference>
<feature type="region of interest" description="Disordered" evidence="3">
    <location>
        <begin position="50"/>
        <end position="74"/>
    </location>
</feature>
<dbReference type="AlphaFoldDB" id="A0A179FAV7"/>
<comment type="similarity">
    <text evidence="1 2">Belongs to the endosulfine family.</text>
</comment>
<comment type="caution">
    <text evidence="4">The sequence shown here is derived from an EMBL/GenBank/DDBJ whole genome shotgun (WGS) entry which is preliminary data.</text>
</comment>
<proteinExistence type="inferred from homology"/>
<gene>
    <name evidence="4" type="ORF">VFPBJ_11388</name>
</gene>
<name>A0A179FAV7_PURLI</name>
<reference evidence="4 5" key="1">
    <citation type="submission" date="2016-01" db="EMBL/GenBank/DDBJ databases">
        <title>Biosynthesis of antibiotic leucinostatins and their inhibition on Phytophthora in bio-control Purpureocillium lilacinum.</title>
        <authorList>
            <person name="Wang G."/>
            <person name="Liu Z."/>
            <person name="Lin R."/>
            <person name="Li E."/>
            <person name="Mao Z."/>
            <person name="Ling J."/>
            <person name="Yin W."/>
            <person name="Xie B."/>
        </authorList>
    </citation>
    <scope>NUCLEOTIDE SEQUENCE [LARGE SCALE GENOMIC DNA]</scope>
    <source>
        <strain evidence="4">PLBJ-1</strain>
    </source>
</reference>
<comment type="function">
    <text evidence="2">Plays an essential role in initiation of the G0 program by preventing the degradation of specific nutrient-regulated mRNAs via the 5'-3' mRNA decay pathway.</text>
</comment>
<feature type="compositionally biased region" description="Basic and acidic residues" evidence="3">
    <location>
        <begin position="62"/>
        <end position="71"/>
    </location>
</feature>
<sequence length="123" mass="13395">MSASKDSKPHNEQELRLKGLYGRIPSKRDLLDHQLEVKYFDSGDFCLSQASKSSDTGAVKTGAEHPLREGISHPFSAVPSSSNVNYIGQQQEEGNLEAGVVRRGSQLREIAGQAPRESGEANK</sequence>
<evidence type="ECO:0000313" key="4">
    <source>
        <dbReference type="EMBL" id="OAQ62586.1"/>
    </source>
</evidence>